<keyword evidence="5 7" id="KW-1133">Transmembrane helix</keyword>
<evidence type="ECO:0000313" key="9">
    <source>
        <dbReference type="Proteomes" id="UP001146336"/>
    </source>
</evidence>
<keyword evidence="9" id="KW-1185">Reference proteome</keyword>
<dbReference type="PANTHER" id="PTHR37937">
    <property type="entry name" value="CONJUGATIVE TRANSFER: DNA TRANSPORT"/>
    <property type="match status" value="1"/>
</dbReference>
<proteinExistence type="inferred from homology"/>
<evidence type="ECO:0000256" key="5">
    <source>
        <dbReference type="ARBA" id="ARBA00022989"/>
    </source>
</evidence>
<feature type="transmembrane region" description="Helical" evidence="7">
    <location>
        <begin position="132"/>
        <end position="150"/>
    </location>
</feature>
<comment type="similarity">
    <text evidence="2">Belongs to the VirD4/TraG family.</text>
</comment>
<gene>
    <name evidence="8" type="ORF">OIT47_010085</name>
</gene>
<keyword evidence="4 7" id="KW-0812">Transmembrane</keyword>
<accession>A0ABT6D679</accession>
<dbReference type="Proteomes" id="UP001146336">
    <property type="component" value="Unassembled WGS sequence"/>
</dbReference>
<dbReference type="InterPro" id="IPR051539">
    <property type="entry name" value="T4SS-coupling_protein"/>
</dbReference>
<evidence type="ECO:0000256" key="4">
    <source>
        <dbReference type="ARBA" id="ARBA00022692"/>
    </source>
</evidence>
<organism evidence="8 9">
    <name type="scientific">Weissella fermenti</name>
    <dbReference type="NCBI Taxonomy" id="2987699"/>
    <lineage>
        <taxon>Bacteria</taxon>
        <taxon>Bacillati</taxon>
        <taxon>Bacillota</taxon>
        <taxon>Bacilli</taxon>
        <taxon>Lactobacillales</taxon>
        <taxon>Lactobacillaceae</taxon>
        <taxon>Weissella</taxon>
    </lineage>
</organism>
<dbReference type="InterPro" id="IPR003688">
    <property type="entry name" value="TraG/VirD4"/>
</dbReference>
<evidence type="ECO:0000256" key="7">
    <source>
        <dbReference type="SAM" id="Phobius"/>
    </source>
</evidence>
<dbReference type="Pfam" id="PF02534">
    <property type="entry name" value="T4SS-DNA_transf"/>
    <property type="match status" value="2"/>
</dbReference>
<reference evidence="8" key="1">
    <citation type="submission" date="2023-03" db="EMBL/GenBank/DDBJ databases">
        <title>Comparative genomics of Weissella fermenti BK2, and weissella type species.</title>
        <authorList>
            <person name="Lee J.K."/>
            <person name="Baek J.H."/>
            <person name="Kim J.M."/>
            <person name="Choi D.G."/>
            <person name="Jeon C.O."/>
        </authorList>
    </citation>
    <scope>NUCLEOTIDE SEQUENCE</scope>
    <source>
        <strain evidence="8">BK2</strain>
    </source>
</reference>
<evidence type="ECO:0000313" key="8">
    <source>
        <dbReference type="EMBL" id="MDF9300616.1"/>
    </source>
</evidence>
<feature type="transmembrane region" description="Helical" evidence="7">
    <location>
        <begin position="59"/>
        <end position="82"/>
    </location>
</feature>
<evidence type="ECO:0000256" key="2">
    <source>
        <dbReference type="ARBA" id="ARBA00008806"/>
    </source>
</evidence>
<evidence type="ECO:0000256" key="6">
    <source>
        <dbReference type="ARBA" id="ARBA00023136"/>
    </source>
</evidence>
<dbReference type="RefSeq" id="WP_199404667.1">
    <property type="nucleotide sequence ID" value="NZ_JAOZFC020000003.1"/>
</dbReference>
<dbReference type="NCBIfam" id="NF045973">
    <property type="entry name" value="conju_CD1115"/>
    <property type="match status" value="1"/>
</dbReference>
<keyword evidence="6 7" id="KW-0472">Membrane</keyword>
<dbReference type="PANTHER" id="PTHR37937:SF1">
    <property type="entry name" value="CONJUGATIVE TRANSFER: DNA TRANSPORT"/>
    <property type="match status" value="1"/>
</dbReference>
<name>A0ABT6D679_9LACO</name>
<feature type="transmembrane region" description="Helical" evidence="7">
    <location>
        <begin position="6"/>
        <end position="28"/>
    </location>
</feature>
<dbReference type="InterPro" id="IPR027417">
    <property type="entry name" value="P-loop_NTPase"/>
</dbReference>
<sequence>MLQQVLEHILTAFMVFITVVLLSSAVFNNRVALIRSKRDPFFWDELTERGSPYWLMRIIIVRFLFAVTAANLLTPILTTFYVDLFGVGNGGLAEQFNGLQRTLQALWGYSILDFIVNIWPYNWLAHLLEMPVIWTLVFTGVALWVSHSIYSRWHATKYRATTEFGGAEFTEPHEARRQYQAVPDRGITFDGYGGVPLMHQFNRNPEGFKLYLASVRPKTVPTHFYKYTPQGRPKDSKRHALPGRYFIDGKAVNTIILGETRAGKGETMVLSTIDLIARGSKDQSLVIADMKGELFTKTNEHLKRHNYDVKVLNFDNLNYSMSMNLLSQALYYAKRSNWAQTRQKISQLANTIYPSDNANANEQFWISGASSTFSGLALATIWLLKREDEWQKMTVANVVNLLQQLGTTTETVTLDKRRPTLQEQFNPNVQKIAMNRLDFLVSVMDKEAQRLRDAGEQDPLLDMAIAAFNQAGMGSTETKGNIYASMFAAVELFTSDISVQKMTTIDDFRYSSVGFPRAMELQLPLYFANRKVAISFDTPDRHYDELVIADEMGLVQFAIEPKLGDYTTFNVSFDVSDNYTVDKRYANMPITDRSIVITAKKKYESQGFKRKVDPYTGLEVIKGYEMVDLDTNIEAGADEINVSFDYSEKRLAIFVVLPPLKKQYYQLALFFMEQLYQENYDWANRNKNQNINRIHFLLDEFGNFPKWPDMSTKLSAALGYNFAFTMVLQNLEQLTLIYGKEGADTLIGNSSNFLYIKSSSLPTVEEISKKLGQRTIRVTNPGHDIMTGQENVSSKERALLTPEELMKLRPGQMIAFRSAKNDDLRGAQVSTHPLYDYGWNAMPFAFNLLRGYLADSPELSRVTIQSPHRFLDLNDYHVNFSDLLDKLYAEVYGENTSPENVRTDESGLNNMYYVSRNDALLSEEEADILASDPGIEEAVRDTLLEHLNGSINTLKSNGESDKLLAAQVAYKTFQELDLTALATSSYSMSAMLAMMTEGGYNGLVYKLNDIFEEYEEVTA</sequence>
<keyword evidence="3" id="KW-1003">Cell membrane</keyword>
<evidence type="ECO:0000256" key="1">
    <source>
        <dbReference type="ARBA" id="ARBA00004651"/>
    </source>
</evidence>
<feature type="transmembrane region" description="Helical" evidence="7">
    <location>
        <begin position="102"/>
        <end position="120"/>
    </location>
</feature>
<protein>
    <submittedName>
        <fullName evidence="8">Type IV secretory system conjugative DNA transfer family protein</fullName>
    </submittedName>
</protein>
<dbReference type="Gene3D" id="3.40.50.300">
    <property type="entry name" value="P-loop containing nucleotide triphosphate hydrolases"/>
    <property type="match status" value="1"/>
</dbReference>
<comment type="caution">
    <text evidence="8">The sequence shown here is derived from an EMBL/GenBank/DDBJ whole genome shotgun (WGS) entry which is preliminary data.</text>
</comment>
<dbReference type="CDD" id="cd01127">
    <property type="entry name" value="TrwB_TraG_TraD_VirD4"/>
    <property type="match status" value="2"/>
</dbReference>
<dbReference type="SUPFAM" id="SSF52540">
    <property type="entry name" value="P-loop containing nucleoside triphosphate hydrolases"/>
    <property type="match status" value="1"/>
</dbReference>
<comment type="subcellular location">
    <subcellularLocation>
        <location evidence="1">Cell membrane</location>
        <topology evidence="1">Multi-pass membrane protein</topology>
    </subcellularLocation>
</comment>
<dbReference type="EMBL" id="JAOZFC020000003">
    <property type="protein sequence ID" value="MDF9300616.1"/>
    <property type="molecule type" value="Genomic_DNA"/>
</dbReference>
<evidence type="ECO:0000256" key="3">
    <source>
        <dbReference type="ARBA" id="ARBA00022475"/>
    </source>
</evidence>